<dbReference type="InterPro" id="IPR011050">
    <property type="entry name" value="Pectin_lyase_fold/virulence"/>
</dbReference>
<name>A0AAV5KJA3_9ROSI</name>
<keyword evidence="9 12" id="KW-0063">Aspartyl esterase</keyword>
<evidence type="ECO:0000256" key="10">
    <source>
        <dbReference type="ARBA" id="ARBA00047928"/>
    </source>
</evidence>
<dbReference type="EMBL" id="BPVZ01000066">
    <property type="protein sequence ID" value="GKV24684.1"/>
    <property type="molecule type" value="Genomic_DNA"/>
</dbReference>
<keyword evidence="6" id="KW-0964">Secreted</keyword>
<dbReference type="PANTHER" id="PTHR31321:SF126">
    <property type="entry name" value="PECTINESTERASE"/>
    <property type="match status" value="1"/>
</dbReference>
<dbReference type="GO" id="GO:0045490">
    <property type="term" value="P:pectin catabolic process"/>
    <property type="evidence" value="ECO:0007669"/>
    <property type="project" value="UniProtKB-UniRule"/>
</dbReference>
<evidence type="ECO:0000313" key="15">
    <source>
        <dbReference type="Proteomes" id="UP001054252"/>
    </source>
</evidence>
<evidence type="ECO:0000259" key="13">
    <source>
        <dbReference type="Pfam" id="PF01095"/>
    </source>
</evidence>
<keyword evidence="8 12" id="KW-0378">Hydrolase</keyword>
<evidence type="ECO:0000256" key="8">
    <source>
        <dbReference type="ARBA" id="ARBA00022801"/>
    </source>
</evidence>
<reference evidence="14 15" key="1">
    <citation type="journal article" date="2021" name="Commun. Biol.">
        <title>The genome of Shorea leprosula (Dipterocarpaceae) highlights the ecological relevance of drought in aseasonal tropical rainforests.</title>
        <authorList>
            <person name="Ng K.K.S."/>
            <person name="Kobayashi M.J."/>
            <person name="Fawcett J.A."/>
            <person name="Hatakeyama M."/>
            <person name="Paape T."/>
            <person name="Ng C.H."/>
            <person name="Ang C.C."/>
            <person name="Tnah L.H."/>
            <person name="Lee C.T."/>
            <person name="Nishiyama T."/>
            <person name="Sese J."/>
            <person name="O'Brien M.J."/>
            <person name="Copetti D."/>
            <person name="Mohd Noor M.I."/>
            <person name="Ong R.C."/>
            <person name="Putra M."/>
            <person name="Sireger I.Z."/>
            <person name="Indrioko S."/>
            <person name="Kosugi Y."/>
            <person name="Izuno A."/>
            <person name="Isagi Y."/>
            <person name="Lee S.L."/>
            <person name="Shimizu K.K."/>
        </authorList>
    </citation>
    <scope>NUCLEOTIDE SEQUENCE [LARGE SCALE GENOMIC DNA]</scope>
    <source>
        <strain evidence="14">214</strain>
    </source>
</reference>
<keyword evidence="5" id="KW-0134">Cell wall</keyword>
<dbReference type="SUPFAM" id="SSF51126">
    <property type="entry name" value="Pectin lyase-like"/>
    <property type="match status" value="1"/>
</dbReference>
<dbReference type="Proteomes" id="UP001054252">
    <property type="component" value="Unassembled WGS sequence"/>
</dbReference>
<comment type="caution">
    <text evidence="14">The sequence shown here is derived from an EMBL/GenBank/DDBJ whole genome shotgun (WGS) entry which is preliminary data.</text>
</comment>
<keyword evidence="15" id="KW-1185">Reference proteome</keyword>
<protein>
    <recommendedName>
        <fullName evidence="4 12">Pectinesterase</fullName>
        <ecNumber evidence="4 12">3.1.1.11</ecNumber>
    </recommendedName>
</protein>
<feature type="chain" id="PRO_5043089056" description="Pectinesterase" evidence="12">
    <location>
        <begin position="27"/>
        <end position="420"/>
    </location>
</feature>
<dbReference type="InterPro" id="IPR012334">
    <property type="entry name" value="Pectin_lyas_fold"/>
</dbReference>
<evidence type="ECO:0000256" key="6">
    <source>
        <dbReference type="ARBA" id="ARBA00022525"/>
    </source>
</evidence>
<dbReference type="FunFam" id="2.160.20.10:FF:000008">
    <property type="entry name" value="Pectinesterase"/>
    <property type="match status" value="1"/>
</dbReference>
<keyword evidence="7 12" id="KW-0732">Signal</keyword>
<evidence type="ECO:0000256" key="7">
    <source>
        <dbReference type="ARBA" id="ARBA00022729"/>
    </source>
</evidence>
<evidence type="ECO:0000256" key="2">
    <source>
        <dbReference type="ARBA" id="ARBA00005184"/>
    </source>
</evidence>
<dbReference type="InterPro" id="IPR033131">
    <property type="entry name" value="Pectinesterase_Asp_AS"/>
</dbReference>
<dbReference type="InterPro" id="IPR000070">
    <property type="entry name" value="Pectinesterase_cat"/>
</dbReference>
<evidence type="ECO:0000256" key="9">
    <source>
        <dbReference type="ARBA" id="ARBA00023085"/>
    </source>
</evidence>
<comment type="pathway">
    <text evidence="2 12">Glycan metabolism; pectin degradation; 2-dehydro-3-deoxy-D-gluconate from pectin: step 1/5.</text>
</comment>
<comment type="subcellular location">
    <subcellularLocation>
        <location evidence="1">Secreted</location>
        <location evidence="1">Cell wall</location>
    </subcellularLocation>
</comment>
<dbReference type="PROSITE" id="PS00503">
    <property type="entry name" value="PECTINESTERASE_2"/>
    <property type="match status" value="1"/>
</dbReference>
<comment type="catalytic activity">
    <reaction evidence="10 12">
        <text>[(1-&gt;4)-alpha-D-galacturonosyl methyl ester](n) + n H2O = [(1-&gt;4)-alpha-D-galacturonosyl](n) + n methanol + n H(+)</text>
        <dbReference type="Rhea" id="RHEA:22380"/>
        <dbReference type="Rhea" id="RHEA-COMP:14570"/>
        <dbReference type="Rhea" id="RHEA-COMP:14573"/>
        <dbReference type="ChEBI" id="CHEBI:15377"/>
        <dbReference type="ChEBI" id="CHEBI:15378"/>
        <dbReference type="ChEBI" id="CHEBI:17790"/>
        <dbReference type="ChEBI" id="CHEBI:140522"/>
        <dbReference type="ChEBI" id="CHEBI:140523"/>
        <dbReference type="EC" id="3.1.1.11"/>
    </reaction>
</comment>
<proteinExistence type="inferred from homology"/>
<evidence type="ECO:0000256" key="12">
    <source>
        <dbReference type="RuleBase" id="RU000589"/>
    </source>
</evidence>
<feature type="domain" description="Pectinesterase catalytic" evidence="13">
    <location>
        <begin position="125"/>
        <end position="410"/>
    </location>
</feature>
<dbReference type="Pfam" id="PF01095">
    <property type="entry name" value="Pectinesterase"/>
    <property type="match status" value="1"/>
</dbReference>
<feature type="signal peptide" evidence="12">
    <location>
        <begin position="1"/>
        <end position="26"/>
    </location>
</feature>
<feature type="active site" evidence="11">
    <location>
        <position position="276"/>
    </location>
</feature>
<evidence type="ECO:0000256" key="4">
    <source>
        <dbReference type="ARBA" id="ARBA00013229"/>
    </source>
</evidence>
<evidence type="ECO:0000313" key="14">
    <source>
        <dbReference type="EMBL" id="GKV24684.1"/>
    </source>
</evidence>
<dbReference type="GO" id="GO:0030599">
    <property type="term" value="F:pectinesterase activity"/>
    <property type="evidence" value="ECO:0007669"/>
    <property type="project" value="UniProtKB-UniRule"/>
</dbReference>
<evidence type="ECO:0000256" key="11">
    <source>
        <dbReference type="PROSITE-ProRule" id="PRU10040"/>
    </source>
</evidence>
<dbReference type="PANTHER" id="PTHR31321">
    <property type="entry name" value="ACYL-COA THIOESTER HYDROLASE YBHC-RELATED"/>
    <property type="match status" value="1"/>
</dbReference>
<evidence type="ECO:0000256" key="5">
    <source>
        <dbReference type="ARBA" id="ARBA00022512"/>
    </source>
</evidence>
<comment type="similarity">
    <text evidence="3">Belongs to the pectinesterase family.</text>
</comment>
<accession>A0AAV5KJA3</accession>
<evidence type="ECO:0000256" key="1">
    <source>
        <dbReference type="ARBA" id="ARBA00004191"/>
    </source>
</evidence>
<dbReference type="Gene3D" id="2.160.20.10">
    <property type="entry name" value="Single-stranded right-handed beta-helix, Pectin lyase-like"/>
    <property type="match status" value="1"/>
</dbReference>
<sequence length="420" mass="46199">MAQEMIRSPVFSVISTALLVSHLILAAVSHNEDSPVNNSPPNAGLFPSITSTLHSWLESHNEDSPVTDSPPNAGLFPSVTSTLHSWIELNMKEYNERKGNFARGFNRTVLDNTLVAAEDGGVKVITVRKDGSGDFKTVTDAVNSIPCGNRKRVVVWIGFGEYWEKITINRTKNFVTFYGDPNNMPKIVYNGTAAQFGTVYSATVAVESDYFVAVNIAFVNSAPMPDGKVGQQAVAMRISGDKAAFHNCKFIGYQDTLCDDRGRHFFKDCFVRGTVDFIFGNGKSLYLNTTIQSVAKDCGVITAQARERVDDDSGFIFLFCNISGVGNSSTYLGRAWKERPRVVFAKTYMGTIIKGEGWSDNSHPDRDQTVYYGEYKCSGPGSVSSARAKFAKILSDEEVKPFMSMSYIHGSTWLLPPPNV</sequence>
<dbReference type="AlphaFoldDB" id="A0AAV5KJA3"/>
<evidence type="ECO:0000256" key="3">
    <source>
        <dbReference type="ARBA" id="ARBA00008891"/>
    </source>
</evidence>
<gene>
    <name evidence="14" type="ORF">SLEP1_g34268</name>
</gene>
<organism evidence="14 15">
    <name type="scientific">Rubroshorea leprosula</name>
    <dbReference type="NCBI Taxonomy" id="152421"/>
    <lineage>
        <taxon>Eukaryota</taxon>
        <taxon>Viridiplantae</taxon>
        <taxon>Streptophyta</taxon>
        <taxon>Embryophyta</taxon>
        <taxon>Tracheophyta</taxon>
        <taxon>Spermatophyta</taxon>
        <taxon>Magnoliopsida</taxon>
        <taxon>eudicotyledons</taxon>
        <taxon>Gunneridae</taxon>
        <taxon>Pentapetalae</taxon>
        <taxon>rosids</taxon>
        <taxon>malvids</taxon>
        <taxon>Malvales</taxon>
        <taxon>Dipterocarpaceae</taxon>
        <taxon>Rubroshorea</taxon>
    </lineage>
</organism>
<dbReference type="EC" id="3.1.1.11" evidence="4 12"/>
<dbReference type="GO" id="GO:0042545">
    <property type="term" value="P:cell wall modification"/>
    <property type="evidence" value="ECO:0007669"/>
    <property type="project" value="UniProtKB-UniRule"/>
</dbReference>